<organism evidence="1 2">
    <name type="scientific">Enterobacter wuhouensis</name>
    <dbReference type="NCBI Taxonomy" id="2529381"/>
    <lineage>
        <taxon>Bacteria</taxon>
        <taxon>Pseudomonadati</taxon>
        <taxon>Pseudomonadota</taxon>
        <taxon>Gammaproteobacteria</taxon>
        <taxon>Enterobacterales</taxon>
        <taxon>Enterobacteriaceae</taxon>
        <taxon>Enterobacter</taxon>
    </lineage>
</organism>
<keyword evidence="2" id="KW-1185">Reference proteome</keyword>
<dbReference type="Proteomes" id="UP001330482">
    <property type="component" value="Chromosome"/>
</dbReference>
<accession>A0ABZ1DMN3</accession>
<dbReference type="RefSeq" id="WP_326471590.1">
    <property type="nucleotide sequence ID" value="NZ_CP142124.1"/>
</dbReference>
<evidence type="ECO:0008006" key="3">
    <source>
        <dbReference type="Google" id="ProtNLM"/>
    </source>
</evidence>
<protein>
    <recommendedName>
        <fullName evidence="3">MarR family transcriptional regulator</fullName>
    </recommendedName>
</protein>
<evidence type="ECO:0000313" key="1">
    <source>
        <dbReference type="EMBL" id="WRW33495.1"/>
    </source>
</evidence>
<evidence type="ECO:0000313" key="2">
    <source>
        <dbReference type="Proteomes" id="UP001330482"/>
    </source>
</evidence>
<sequence>MLTYIEKTLIKKEILKGHSTFKFRVKRFSLANELAYNSNPSFYNYSTKQKRLDAITLLCRGFFIGKDETLSITKKTCNDNFGISENSITSIINTLSVKKSITISRKHHDRRELLIEPTNKGITEMFLFFMRVSYPRVKRSDYEDLVAIKSGNIYNKALIDVISNYSSHLVLGYSITSFVPLTKVFLERVGGRIIMFHLYNQIIGYHSSLYKTNCTRSSLYSKLKISRPQINRILSSAEENKLLSIDNSGHIFLNNSFTNLIDDYFAVLMSLNQY</sequence>
<name>A0ABZ1DMN3_9ENTR</name>
<dbReference type="Gene3D" id="1.10.10.10">
    <property type="entry name" value="Winged helix-like DNA-binding domain superfamily/Winged helix DNA-binding domain"/>
    <property type="match status" value="1"/>
</dbReference>
<dbReference type="SUPFAM" id="SSF46785">
    <property type="entry name" value="Winged helix' DNA-binding domain"/>
    <property type="match status" value="1"/>
</dbReference>
<reference evidence="1 2" key="1">
    <citation type="submission" date="2024-01" db="EMBL/GenBank/DDBJ databases">
        <title>AV1 has a protective and therapeutic effect against plant viruses.</title>
        <authorList>
            <person name="Wang F."/>
        </authorList>
    </citation>
    <scope>NUCLEOTIDE SEQUENCE [LARGE SCALE GENOMIC DNA]</scope>
    <source>
        <strain evidence="1 2">AV1</strain>
    </source>
</reference>
<dbReference type="InterPro" id="IPR036390">
    <property type="entry name" value="WH_DNA-bd_sf"/>
</dbReference>
<proteinExistence type="predicted"/>
<gene>
    <name evidence="1" type="ORF">VPX56_10475</name>
</gene>
<dbReference type="EMBL" id="CP142124">
    <property type="protein sequence ID" value="WRW33495.1"/>
    <property type="molecule type" value="Genomic_DNA"/>
</dbReference>
<dbReference type="InterPro" id="IPR036388">
    <property type="entry name" value="WH-like_DNA-bd_sf"/>
</dbReference>